<name>C6C0A1_MARSD</name>
<dbReference type="STRING" id="526222.Desal_2920"/>
<proteinExistence type="predicted"/>
<evidence type="ECO:0000313" key="1">
    <source>
        <dbReference type="EMBL" id="ACS80972.1"/>
    </source>
</evidence>
<accession>C6C0A1</accession>
<reference evidence="1 2" key="1">
    <citation type="submission" date="2009-06" db="EMBL/GenBank/DDBJ databases">
        <title>Complete sequence of Desulfovibrio salexigens DSM 2638.</title>
        <authorList>
            <consortium name="US DOE Joint Genome Institute"/>
            <person name="Lucas S."/>
            <person name="Copeland A."/>
            <person name="Lapidus A."/>
            <person name="Glavina del Rio T."/>
            <person name="Tice H."/>
            <person name="Bruce D."/>
            <person name="Goodwin L."/>
            <person name="Pitluck S."/>
            <person name="Munk A.C."/>
            <person name="Brettin T."/>
            <person name="Detter J.C."/>
            <person name="Han C."/>
            <person name="Tapia R."/>
            <person name="Larimer F."/>
            <person name="Land M."/>
            <person name="Hauser L."/>
            <person name="Kyrpides N."/>
            <person name="Anderson I."/>
            <person name="Wall J.D."/>
            <person name="Arkin A.P."/>
            <person name="Dehal P."/>
            <person name="Chivian D."/>
            <person name="Giles B."/>
            <person name="Hazen T.C."/>
        </authorList>
    </citation>
    <scope>NUCLEOTIDE SEQUENCE [LARGE SCALE GENOMIC DNA]</scope>
    <source>
        <strain evidence="2">ATCC 14822 / DSM 2638 / NCIMB 8403 / VKM B-1763</strain>
    </source>
</reference>
<organism evidence="1 2">
    <name type="scientific">Maridesulfovibrio salexigens (strain ATCC 14822 / DSM 2638 / NCIMB 8403 / VKM B-1763)</name>
    <name type="common">Desulfovibrio salexigens</name>
    <dbReference type="NCBI Taxonomy" id="526222"/>
    <lineage>
        <taxon>Bacteria</taxon>
        <taxon>Pseudomonadati</taxon>
        <taxon>Thermodesulfobacteriota</taxon>
        <taxon>Desulfovibrionia</taxon>
        <taxon>Desulfovibrionales</taxon>
        <taxon>Desulfovibrionaceae</taxon>
        <taxon>Maridesulfovibrio</taxon>
    </lineage>
</organism>
<dbReference type="Gene3D" id="1.25.40.10">
    <property type="entry name" value="Tetratricopeptide repeat domain"/>
    <property type="match status" value="1"/>
</dbReference>
<dbReference type="EMBL" id="CP001649">
    <property type="protein sequence ID" value="ACS80972.1"/>
    <property type="molecule type" value="Genomic_DNA"/>
</dbReference>
<dbReference type="Proteomes" id="UP000002601">
    <property type="component" value="Chromosome"/>
</dbReference>
<evidence type="ECO:0008006" key="3">
    <source>
        <dbReference type="Google" id="ProtNLM"/>
    </source>
</evidence>
<dbReference type="eggNOG" id="COG1672">
    <property type="taxonomic scope" value="Bacteria"/>
</dbReference>
<sequence length="124" mass="13716">MDQSADLKAEYENKLKECEKNGDSKGKAETLYEMAKLEISEGNQEQALLMLMEAYSRFQKLGESKGHCFAGELLGQLLFVSGNIQDGLAVVRESFRGFTEMGMTEEAEKTGQLLAVMEEHAAGQ</sequence>
<dbReference type="InterPro" id="IPR011990">
    <property type="entry name" value="TPR-like_helical_dom_sf"/>
</dbReference>
<dbReference type="KEGG" id="dsa:Desal_2920"/>
<dbReference type="AlphaFoldDB" id="C6C0A1"/>
<dbReference type="RefSeq" id="WP_015852788.1">
    <property type="nucleotide sequence ID" value="NC_012881.1"/>
</dbReference>
<gene>
    <name evidence="1" type="ordered locus">Desal_2920</name>
</gene>
<evidence type="ECO:0000313" key="2">
    <source>
        <dbReference type="Proteomes" id="UP000002601"/>
    </source>
</evidence>
<dbReference type="OrthoDB" id="5456240at2"/>
<keyword evidence="2" id="KW-1185">Reference proteome</keyword>
<dbReference type="SUPFAM" id="SSF48452">
    <property type="entry name" value="TPR-like"/>
    <property type="match status" value="1"/>
</dbReference>
<protein>
    <recommendedName>
        <fullName evidence="3">Tetratricopeptide repeat-containing protein</fullName>
    </recommendedName>
</protein>
<dbReference type="HOGENOM" id="CLU_2000184_0_0_7"/>